<dbReference type="EMBL" id="CP017480">
    <property type="protein sequence ID" value="APG05667.1"/>
    <property type="molecule type" value="Genomic_DNA"/>
</dbReference>
<proteinExistence type="predicted"/>
<dbReference type="OrthoDB" id="7184861at2"/>
<gene>
    <name evidence="1" type="ORF">BJI69_18340</name>
</gene>
<dbReference type="Proteomes" id="UP000182987">
    <property type="component" value="Chromosome"/>
</dbReference>
<organism evidence="1 2">
    <name type="scientific">Luteibacter rhizovicinus DSM 16549</name>
    <dbReference type="NCBI Taxonomy" id="1440763"/>
    <lineage>
        <taxon>Bacteria</taxon>
        <taxon>Pseudomonadati</taxon>
        <taxon>Pseudomonadota</taxon>
        <taxon>Gammaproteobacteria</taxon>
        <taxon>Lysobacterales</taxon>
        <taxon>Rhodanobacteraceae</taxon>
        <taxon>Luteibacter</taxon>
    </lineage>
</organism>
<dbReference type="KEGG" id="lrz:BJI69_18340"/>
<evidence type="ECO:0000313" key="1">
    <source>
        <dbReference type="EMBL" id="APG05667.1"/>
    </source>
</evidence>
<keyword evidence="2" id="KW-1185">Reference proteome</keyword>
<dbReference type="PATRIC" id="fig|1440763.5.peg.1932"/>
<dbReference type="RefSeq" id="WP_046967653.1">
    <property type="nucleotide sequence ID" value="NZ_CP017480.1"/>
</dbReference>
<dbReference type="AlphaFoldDB" id="A0A0G9HBE7"/>
<reference evidence="2" key="1">
    <citation type="submission" date="2016-09" db="EMBL/GenBank/DDBJ databases">
        <authorList>
            <person name="Lysoe E."/>
        </authorList>
    </citation>
    <scope>NUCLEOTIDE SEQUENCE [LARGE SCALE GENOMIC DNA]</scope>
    <source>
        <strain evidence="2">LJ96T</strain>
    </source>
</reference>
<sequence length="152" mass="16277">MTREHPNGARALSSIWLVSGDADADRRQLEKMGFGHAVPVTLPTVGAKGFCVPIGPTALLTLQPDGDGVARQTMTRGGPRVLGVSYGVADLGRAQRWVERGYERKLATYRGISGESFLAPTQDDLGLSIEFHTMQQADTPCPTASDRALKPS</sequence>
<protein>
    <submittedName>
        <fullName evidence="1">Uncharacterized protein</fullName>
    </submittedName>
</protein>
<dbReference type="STRING" id="1440763.BJI69_18340"/>
<accession>A0A0G9HBE7</accession>
<name>A0A0G9HBE7_9GAMM</name>
<evidence type="ECO:0000313" key="2">
    <source>
        <dbReference type="Proteomes" id="UP000182987"/>
    </source>
</evidence>